<dbReference type="SUPFAM" id="SSF47473">
    <property type="entry name" value="EF-hand"/>
    <property type="match status" value="1"/>
</dbReference>
<evidence type="ECO:0000256" key="1">
    <source>
        <dbReference type="ARBA" id="ARBA00007623"/>
    </source>
</evidence>
<feature type="domain" description="Calpain catalytic" evidence="3">
    <location>
        <begin position="54"/>
        <end position="266"/>
    </location>
</feature>
<dbReference type="PANTHER" id="PTHR10183:SF424">
    <property type="entry name" value="CALPAIN-B-LIKE PROTEIN"/>
    <property type="match status" value="1"/>
</dbReference>
<dbReference type="Gene3D" id="3.90.70.10">
    <property type="entry name" value="Cysteine proteinases"/>
    <property type="match status" value="1"/>
</dbReference>
<reference evidence="4 5" key="1">
    <citation type="submission" date="2022-12" db="EMBL/GenBank/DDBJ databases">
        <title>Chromosome-level genome of Tegillarca granosa.</title>
        <authorList>
            <person name="Kim J."/>
        </authorList>
    </citation>
    <scope>NUCLEOTIDE SEQUENCE [LARGE SCALE GENOMIC DNA]</scope>
    <source>
        <strain evidence="4">Teg-2019</strain>
        <tissue evidence="4">Adductor muscle</tissue>
    </source>
</reference>
<dbReference type="SUPFAM" id="SSF54001">
    <property type="entry name" value="Cysteine proteinases"/>
    <property type="match status" value="1"/>
</dbReference>
<dbReference type="Gene3D" id="2.60.120.380">
    <property type="match status" value="1"/>
</dbReference>
<comment type="caution">
    <text evidence="4">The sequence shown here is derived from an EMBL/GenBank/DDBJ whole genome shotgun (WGS) entry which is preliminary data.</text>
</comment>
<dbReference type="CDD" id="cd00044">
    <property type="entry name" value="CysPc"/>
    <property type="match status" value="1"/>
</dbReference>
<sequence length="557" mass="63349">MNILALPFSVMEKKGKKKHFGCSIRRSRFPSFRKIIVFPKETQCWTNCLEKTKSDCWLVAAFACMTLAPTLVQRCIPSGQGFDDKYAGIFHFRFWRYGDWTDVIIDDKLPTLNGELIYLKSSDPAEFWPALFEKAYAKLYGSYENISGGWINWALQDITGGIVQRFSVNENPKSVHRIIDLSMQRASLMGASISIPYKSGTLVLIRLRNPWGLGEWTGPFSDGSPHWDAIDKVSRAEISPGVIEDGEMSLIDFSSTFTTLEVCHLTPECWQYESSIHHRTTWKAALAHRQWRRGYNAGGGVNSPLISSNCQFYLELTEPTCVIVSLMQKYKICGESRRFLPCSCLVYQVPKNRTTRLGHQFFIHNKLYVASDVEESRDNVGFFSLPSGCYVILPVTSFTGMEGKFLLRIFTDQTAVIRELDELDQPVPIQHARFSILNQYVYQLSRQKVYGKLSYEEFKELLHRIMGIFHKFSSGHTTMDTYGLRNAVKLAGFSVSNKTLEALVIRFAAKEIISIEGFVNALIKLIVAHQRYNAILNIKPGTSRTMLSECLRTAINS</sequence>
<dbReference type="Pfam" id="PF01067">
    <property type="entry name" value="Calpain_III"/>
    <property type="match status" value="1"/>
</dbReference>
<protein>
    <recommendedName>
        <fullName evidence="3">Calpain catalytic domain-containing protein</fullName>
    </recommendedName>
</protein>
<dbReference type="InterPro" id="IPR001300">
    <property type="entry name" value="Peptidase_C2_calpain_cat"/>
</dbReference>
<dbReference type="InterPro" id="IPR022682">
    <property type="entry name" value="Calpain_domain_III"/>
</dbReference>
<name>A0ABQ9E179_TEGGR</name>
<dbReference type="InterPro" id="IPR022684">
    <property type="entry name" value="Calpain_cysteine_protease"/>
</dbReference>
<dbReference type="InterPro" id="IPR038765">
    <property type="entry name" value="Papain-like_cys_pep_sf"/>
</dbReference>
<evidence type="ECO:0000256" key="2">
    <source>
        <dbReference type="PROSITE-ProRule" id="PRU00239"/>
    </source>
</evidence>
<dbReference type="PROSITE" id="PS50203">
    <property type="entry name" value="CALPAIN_CAT"/>
    <property type="match status" value="1"/>
</dbReference>
<dbReference type="PRINTS" id="PR00704">
    <property type="entry name" value="CALPAIN"/>
</dbReference>
<dbReference type="InterPro" id="IPR022683">
    <property type="entry name" value="Calpain_III"/>
</dbReference>
<evidence type="ECO:0000259" key="3">
    <source>
        <dbReference type="PROSITE" id="PS50203"/>
    </source>
</evidence>
<dbReference type="Gene3D" id="1.10.238.10">
    <property type="entry name" value="EF-hand"/>
    <property type="match status" value="1"/>
</dbReference>
<comment type="caution">
    <text evidence="2">Lacks conserved residue(s) required for the propagation of feature annotation.</text>
</comment>
<dbReference type="EMBL" id="JARBDR010000921">
    <property type="protein sequence ID" value="KAJ8299094.1"/>
    <property type="molecule type" value="Genomic_DNA"/>
</dbReference>
<dbReference type="SUPFAM" id="SSF49758">
    <property type="entry name" value="Calpain large subunit, middle domain (domain III)"/>
    <property type="match status" value="1"/>
</dbReference>
<dbReference type="SMART" id="SM00230">
    <property type="entry name" value="CysPc"/>
    <property type="match status" value="1"/>
</dbReference>
<comment type="similarity">
    <text evidence="1">Belongs to the peptidase C2 family.</text>
</comment>
<dbReference type="InterPro" id="IPR036213">
    <property type="entry name" value="Calpain_III_sf"/>
</dbReference>
<dbReference type="SMART" id="SM00720">
    <property type="entry name" value="calpain_III"/>
    <property type="match status" value="1"/>
</dbReference>
<dbReference type="Pfam" id="PF00648">
    <property type="entry name" value="Peptidase_C2"/>
    <property type="match status" value="2"/>
</dbReference>
<evidence type="ECO:0000313" key="4">
    <source>
        <dbReference type="EMBL" id="KAJ8299094.1"/>
    </source>
</evidence>
<keyword evidence="5" id="KW-1185">Reference proteome</keyword>
<dbReference type="PANTHER" id="PTHR10183">
    <property type="entry name" value="CALPAIN"/>
    <property type="match status" value="1"/>
</dbReference>
<evidence type="ECO:0000313" key="5">
    <source>
        <dbReference type="Proteomes" id="UP001217089"/>
    </source>
</evidence>
<dbReference type="Proteomes" id="UP001217089">
    <property type="component" value="Unassembled WGS sequence"/>
</dbReference>
<gene>
    <name evidence="4" type="ORF">KUTeg_023154</name>
</gene>
<organism evidence="4 5">
    <name type="scientific">Tegillarca granosa</name>
    <name type="common">Malaysian cockle</name>
    <name type="synonym">Anadara granosa</name>
    <dbReference type="NCBI Taxonomy" id="220873"/>
    <lineage>
        <taxon>Eukaryota</taxon>
        <taxon>Metazoa</taxon>
        <taxon>Spiralia</taxon>
        <taxon>Lophotrochozoa</taxon>
        <taxon>Mollusca</taxon>
        <taxon>Bivalvia</taxon>
        <taxon>Autobranchia</taxon>
        <taxon>Pteriomorphia</taxon>
        <taxon>Arcoida</taxon>
        <taxon>Arcoidea</taxon>
        <taxon>Arcidae</taxon>
        <taxon>Tegillarca</taxon>
    </lineage>
</organism>
<accession>A0ABQ9E179</accession>
<dbReference type="InterPro" id="IPR011992">
    <property type="entry name" value="EF-hand-dom_pair"/>
</dbReference>
<proteinExistence type="inferred from homology"/>